<dbReference type="AlphaFoldDB" id="A0A2P2M0W4"/>
<protein>
    <submittedName>
        <fullName evidence="1">Uncharacterized protein</fullName>
    </submittedName>
</protein>
<reference evidence="1" key="1">
    <citation type="submission" date="2018-02" db="EMBL/GenBank/DDBJ databases">
        <title>Rhizophora mucronata_Transcriptome.</title>
        <authorList>
            <person name="Meera S.P."/>
            <person name="Sreeshan A."/>
            <person name="Augustine A."/>
        </authorList>
    </citation>
    <scope>NUCLEOTIDE SEQUENCE</scope>
    <source>
        <tissue evidence="1">Leaf</tissue>
    </source>
</reference>
<dbReference type="EMBL" id="GGEC01043390">
    <property type="protein sequence ID" value="MBX23874.1"/>
    <property type="molecule type" value="Transcribed_RNA"/>
</dbReference>
<accession>A0A2P2M0W4</accession>
<name>A0A2P2M0W4_RHIMU</name>
<proteinExistence type="predicted"/>
<evidence type="ECO:0000313" key="1">
    <source>
        <dbReference type="EMBL" id="MBX23874.1"/>
    </source>
</evidence>
<organism evidence="1">
    <name type="scientific">Rhizophora mucronata</name>
    <name type="common">Asiatic mangrove</name>
    <dbReference type="NCBI Taxonomy" id="61149"/>
    <lineage>
        <taxon>Eukaryota</taxon>
        <taxon>Viridiplantae</taxon>
        <taxon>Streptophyta</taxon>
        <taxon>Embryophyta</taxon>
        <taxon>Tracheophyta</taxon>
        <taxon>Spermatophyta</taxon>
        <taxon>Magnoliopsida</taxon>
        <taxon>eudicotyledons</taxon>
        <taxon>Gunneridae</taxon>
        <taxon>Pentapetalae</taxon>
        <taxon>rosids</taxon>
        <taxon>fabids</taxon>
        <taxon>Malpighiales</taxon>
        <taxon>Rhizophoraceae</taxon>
        <taxon>Rhizophora</taxon>
    </lineage>
</organism>
<sequence>MFLGGYRVLISLWPDDLLYKSHCRASHMNFHLLVNERHPQFYTLLVGCI</sequence>